<accession>A0A518DL15</accession>
<dbReference type="RefSeq" id="WP_197442906.1">
    <property type="nucleotide sequence ID" value="NZ_CP036433.1"/>
</dbReference>
<dbReference type="Gene3D" id="3.40.50.300">
    <property type="entry name" value="P-loop containing nucleotide triphosphate hydrolases"/>
    <property type="match status" value="1"/>
</dbReference>
<dbReference type="GO" id="GO:0016887">
    <property type="term" value="F:ATP hydrolysis activity"/>
    <property type="evidence" value="ECO:0007669"/>
    <property type="project" value="InterPro"/>
</dbReference>
<gene>
    <name evidence="4" type="primary">ybbL</name>
    <name evidence="4" type="ORF">Pla8534_02750</name>
</gene>
<dbReference type="Pfam" id="PF00005">
    <property type="entry name" value="ABC_tran"/>
    <property type="match status" value="1"/>
</dbReference>
<keyword evidence="1" id="KW-0547">Nucleotide-binding</keyword>
<evidence type="ECO:0000259" key="3">
    <source>
        <dbReference type="PROSITE" id="PS50893"/>
    </source>
</evidence>
<dbReference type="EMBL" id="CP036433">
    <property type="protein sequence ID" value="QDU92527.1"/>
    <property type="molecule type" value="Genomic_DNA"/>
</dbReference>
<dbReference type="PROSITE" id="PS50893">
    <property type="entry name" value="ABC_TRANSPORTER_2"/>
    <property type="match status" value="1"/>
</dbReference>
<sequence>MDDTNQPQQEASDAAPLLQALGLRRTGRGRVLLEDVSLSVRGGDRIALLGPSGSGKTLLLRALGMLDPLAAGEIHWRGQPVRGNEVPRFRSQVIYLHQRPALVEGAVEENLRQPYSLRAHADKRFQRDRIVAWLESLGRDASFLAKQQRDLSGGESQLAALLRAIQLDPILLLLDEPTATLDGLAAGQVETLVEAWLNDQPTTRATVWVTHDHEQARRVSTSVLHIREGKLS</sequence>
<dbReference type="InterPro" id="IPR003593">
    <property type="entry name" value="AAA+_ATPase"/>
</dbReference>
<evidence type="ECO:0000256" key="1">
    <source>
        <dbReference type="ARBA" id="ARBA00022741"/>
    </source>
</evidence>
<dbReference type="PANTHER" id="PTHR43119">
    <property type="entry name" value="ABC TRANSPORT PROTEIN ATP-BINDING COMPONENT-RELATED"/>
    <property type="match status" value="1"/>
</dbReference>
<dbReference type="KEGG" id="lcre:Pla8534_02750"/>
<name>A0A518DL15_9BACT</name>
<keyword evidence="5" id="KW-1185">Reference proteome</keyword>
<dbReference type="PANTHER" id="PTHR43119:SF1">
    <property type="entry name" value="ABC TRANSPORTER DOMAIN-CONTAINING PROTEIN"/>
    <property type="match status" value="1"/>
</dbReference>
<dbReference type="GO" id="GO:0005524">
    <property type="term" value="F:ATP binding"/>
    <property type="evidence" value="ECO:0007669"/>
    <property type="project" value="UniProtKB-KW"/>
</dbReference>
<dbReference type="InterPro" id="IPR027417">
    <property type="entry name" value="P-loop_NTPase"/>
</dbReference>
<keyword evidence="2 4" id="KW-0067">ATP-binding</keyword>
<reference evidence="4 5" key="1">
    <citation type="submission" date="2019-02" db="EMBL/GenBank/DDBJ databases">
        <title>Deep-cultivation of Planctomycetes and their phenomic and genomic characterization uncovers novel biology.</title>
        <authorList>
            <person name="Wiegand S."/>
            <person name="Jogler M."/>
            <person name="Boedeker C."/>
            <person name="Pinto D."/>
            <person name="Vollmers J."/>
            <person name="Rivas-Marin E."/>
            <person name="Kohn T."/>
            <person name="Peeters S.H."/>
            <person name="Heuer A."/>
            <person name="Rast P."/>
            <person name="Oberbeckmann S."/>
            <person name="Bunk B."/>
            <person name="Jeske O."/>
            <person name="Meyerdierks A."/>
            <person name="Storesund J.E."/>
            <person name="Kallscheuer N."/>
            <person name="Luecker S."/>
            <person name="Lage O.M."/>
            <person name="Pohl T."/>
            <person name="Merkel B.J."/>
            <person name="Hornburger P."/>
            <person name="Mueller R.-W."/>
            <person name="Bruemmer F."/>
            <person name="Labrenz M."/>
            <person name="Spormann A.M."/>
            <person name="Op den Camp H."/>
            <person name="Overmann J."/>
            <person name="Amann R."/>
            <person name="Jetten M.S.M."/>
            <person name="Mascher T."/>
            <person name="Medema M.H."/>
            <person name="Devos D.P."/>
            <person name="Kaster A.-K."/>
            <person name="Ovreas L."/>
            <person name="Rohde M."/>
            <person name="Galperin M.Y."/>
            <person name="Jogler C."/>
        </authorList>
    </citation>
    <scope>NUCLEOTIDE SEQUENCE [LARGE SCALE GENOMIC DNA]</scope>
    <source>
        <strain evidence="4 5">Pla85_3_4</strain>
    </source>
</reference>
<evidence type="ECO:0000313" key="4">
    <source>
        <dbReference type="EMBL" id="QDU92527.1"/>
    </source>
</evidence>
<proteinExistence type="predicted"/>
<organism evidence="4 5">
    <name type="scientific">Lignipirellula cremea</name>
    <dbReference type="NCBI Taxonomy" id="2528010"/>
    <lineage>
        <taxon>Bacteria</taxon>
        <taxon>Pseudomonadati</taxon>
        <taxon>Planctomycetota</taxon>
        <taxon>Planctomycetia</taxon>
        <taxon>Pirellulales</taxon>
        <taxon>Pirellulaceae</taxon>
        <taxon>Lignipirellula</taxon>
    </lineage>
</organism>
<dbReference type="SMART" id="SM00382">
    <property type="entry name" value="AAA"/>
    <property type="match status" value="1"/>
</dbReference>
<dbReference type="InterPro" id="IPR003439">
    <property type="entry name" value="ABC_transporter-like_ATP-bd"/>
</dbReference>
<evidence type="ECO:0000313" key="5">
    <source>
        <dbReference type="Proteomes" id="UP000317648"/>
    </source>
</evidence>
<dbReference type="InterPro" id="IPR017871">
    <property type="entry name" value="ABC_transporter-like_CS"/>
</dbReference>
<evidence type="ECO:0000256" key="2">
    <source>
        <dbReference type="ARBA" id="ARBA00022840"/>
    </source>
</evidence>
<protein>
    <submittedName>
        <fullName evidence="4">Putative ABC transporter ATP-binding protein YbbL</fullName>
    </submittedName>
</protein>
<dbReference type="AlphaFoldDB" id="A0A518DL15"/>
<feature type="domain" description="ABC transporter" evidence="3">
    <location>
        <begin position="18"/>
        <end position="232"/>
    </location>
</feature>
<dbReference type="PROSITE" id="PS00211">
    <property type="entry name" value="ABC_TRANSPORTER_1"/>
    <property type="match status" value="1"/>
</dbReference>
<dbReference type="SUPFAM" id="SSF52540">
    <property type="entry name" value="P-loop containing nucleoside triphosphate hydrolases"/>
    <property type="match status" value="1"/>
</dbReference>
<dbReference type="Proteomes" id="UP000317648">
    <property type="component" value="Chromosome"/>
</dbReference>